<protein>
    <submittedName>
        <fullName evidence="1">Uncharacterized protein</fullName>
    </submittedName>
</protein>
<dbReference type="EMBL" id="QPFP01000457">
    <property type="protein sequence ID" value="TEB10932.1"/>
    <property type="molecule type" value="Genomic_DNA"/>
</dbReference>
<dbReference type="Proteomes" id="UP000298030">
    <property type="component" value="Unassembled WGS sequence"/>
</dbReference>
<organism evidence="1 2">
    <name type="scientific">Coprinellus micaceus</name>
    <name type="common">Glistening ink-cap mushroom</name>
    <name type="synonym">Coprinus micaceus</name>
    <dbReference type="NCBI Taxonomy" id="71717"/>
    <lineage>
        <taxon>Eukaryota</taxon>
        <taxon>Fungi</taxon>
        <taxon>Dikarya</taxon>
        <taxon>Basidiomycota</taxon>
        <taxon>Agaricomycotina</taxon>
        <taxon>Agaricomycetes</taxon>
        <taxon>Agaricomycetidae</taxon>
        <taxon>Agaricales</taxon>
        <taxon>Agaricineae</taxon>
        <taxon>Psathyrellaceae</taxon>
        <taxon>Coprinellus</taxon>
    </lineage>
</organism>
<comment type="caution">
    <text evidence="1">The sequence shown here is derived from an EMBL/GenBank/DDBJ whole genome shotgun (WGS) entry which is preliminary data.</text>
</comment>
<dbReference type="PANTHER" id="PTHR34305:SF1">
    <property type="entry name" value="SWIM-TYPE DOMAIN-CONTAINING PROTEIN"/>
    <property type="match status" value="1"/>
</dbReference>
<dbReference type="PANTHER" id="PTHR34305">
    <property type="entry name" value="EXPRESSED PROTEIN"/>
    <property type="match status" value="1"/>
</dbReference>
<accession>A0A4Y7RQI6</accession>
<name>A0A4Y7RQI6_COPMI</name>
<reference evidence="1 2" key="1">
    <citation type="journal article" date="2019" name="Nat. Ecol. Evol.">
        <title>Megaphylogeny resolves global patterns of mushroom evolution.</title>
        <authorList>
            <person name="Varga T."/>
            <person name="Krizsan K."/>
            <person name="Foldi C."/>
            <person name="Dima B."/>
            <person name="Sanchez-Garcia M."/>
            <person name="Sanchez-Ramirez S."/>
            <person name="Szollosi G.J."/>
            <person name="Szarkandi J.G."/>
            <person name="Papp V."/>
            <person name="Albert L."/>
            <person name="Andreopoulos W."/>
            <person name="Angelini C."/>
            <person name="Antonin V."/>
            <person name="Barry K.W."/>
            <person name="Bougher N.L."/>
            <person name="Buchanan P."/>
            <person name="Buyck B."/>
            <person name="Bense V."/>
            <person name="Catcheside P."/>
            <person name="Chovatia M."/>
            <person name="Cooper J."/>
            <person name="Damon W."/>
            <person name="Desjardin D."/>
            <person name="Finy P."/>
            <person name="Geml J."/>
            <person name="Haridas S."/>
            <person name="Hughes K."/>
            <person name="Justo A."/>
            <person name="Karasinski D."/>
            <person name="Kautmanova I."/>
            <person name="Kiss B."/>
            <person name="Kocsube S."/>
            <person name="Kotiranta H."/>
            <person name="LaButti K.M."/>
            <person name="Lechner B.E."/>
            <person name="Liimatainen K."/>
            <person name="Lipzen A."/>
            <person name="Lukacs Z."/>
            <person name="Mihaltcheva S."/>
            <person name="Morgado L.N."/>
            <person name="Niskanen T."/>
            <person name="Noordeloos M.E."/>
            <person name="Ohm R.A."/>
            <person name="Ortiz-Santana B."/>
            <person name="Ovrebo C."/>
            <person name="Racz N."/>
            <person name="Riley R."/>
            <person name="Savchenko A."/>
            <person name="Shiryaev A."/>
            <person name="Soop K."/>
            <person name="Spirin V."/>
            <person name="Szebenyi C."/>
            <person name="Tomsovsky M."/>
            <person name="Tulloss R.E."/>
            <person name="Uehling J."/>
            <person name="Grigoriev I.V."/>
            <person name="Vagvolgyi C."/>
            <person name="Papp T."/>
            <person name="Martin F.M."/>
            <person name="Miettinen O."/>
            <person name="Hibbett D.S."/>
            <person name="Nagy L.G."/>
        </authorList>
    </citation>
    <scope>NUCLEOTIDE SEQUENCE [LARGE SCALE GENOMIC DNA]</scope>
    <source>
        <strain evidence="1 2">FP101781</strain>
    </source>
</reference>
<sequence length="147" mass="16920">MTCTGCFYSLPPIRHRPIYPSIPGDSKKTRLFAWRAGAYGGIMVAWCMHSVCYGFHHMPTSEGRNDVFSAMVTRWPIAPEQVVYDFACALGPYCMLREPEFFKNTLFAIDDFHAKDHTKSICCQDRAIIFTKVFLSVWNRRRILNLG</sequence>
<evidence type="ECO:0000313" key="2">
    <source>
        <dbReference type="Proteomes" id="UP000298030"/>
    </source>
</evidence>
<gene>
    <name evidence="1" type="ORF">FA13DRAFT_1759730</name>
</gene>
<dbReference type="OrthoDB" id="5598737at2759"/>
<keyword evidence="2" id="KW-1185">Reference proteome</keyword>
<evidence type="ECO:0000313" key="1">
    <source>
        <dbReference type="EMBL" id="TEB10932.1"/>
    </source>
</evidence>
<dbReference type="AlphaFoldDB" id="A0A4Y7RQI6"/>
<proteinExistence type="predicted"/>